<evidence type="ECO:0000313" key="1">
    <source>
        <dbReference type="EMBL" id="QHS81309.1"/>
    </source>
</evidence>
<dbReference type="AlphaFoldDB" id="A0A6C0ANC2"/>
<protein>
    <submittedName>
        <fullName evidence="1">Uncharacterized protein</fullName>
    </submittedName>
</protein>
<organism evidence="1">
    <name type="scientific">viral metagenome</name>
    <dbReference type="NCBI Taxonomy" id="1070528"/>
    <lineage>
        <taxon>unclassified sequences</taxon>
        <taxon>metagenomes</taxon>
        <taxon>organismal metagenomes</taxon>
    </lineage>
</organism>
<dbReference type="EMBL" id="MN740733">
    <property type="protein sequence ID" value="QHS81309.1"/>
    <property type="molecule type" value="Genomic_DNA"/>
</dbReference>
<name>A0A6C0ANC2_9ZZZZ</name>
<accession>A0A6C0ANC2</accession>
<reference evidence="1" key="1">
    <citation type="journal article" date="2020" name="Nature">
        <title>Giant virus diversity and host interactions through global metagenomics.</title>
        <authorList>
            <person name="Schulz F."/>
            <person name="Roux S."/>
            <person name="Paez-Espino D."/>
            <person name="Jungbluth S."/>
            <person name="Walsh D.A."/>
            <person name="Denef V.J."/>
            <person name="McMahon K.D."/>
            <person name="Konstantinidis K.T."/>
            <person name="Eloe-Fadrosh E.A."/>
            <person name="Kyrpides N.C."/>
            <person name="Woyke T."/>
        </authorList>
    </citation>
    <scope>NUCLEOTIDE SEQUENCE</scope>
    <source>
        <strain evidence="1">GVMAG-S-1101161-73</strain>
    </source>
</reference>
<sequence length="128" mass="14730">MILAPYFWNTSDPNWFKLGIFLSAGGREQWQLDSKDKDKQILKMLKENGFPVLGLKRQTDMVIASIDPGVNLSEFYTWDEINPKTSQEDVWRIFTIPAALWTCPVFKEQFWKSSGLPPMISSALELSI</sequence>
<proteinExistence type="predicted"/>